<gene>
    <name evidence="1" type="ORF">M0811_07460</name>
</gene>
<sequence length="115" mass="13887">MEKINNLVFKLSKKKINSIDLFHQNLFLENNFKNFFQKPKSRNQKLSILKICNKVESNWQKWKNSINMETKLEELNEKFPLNKEQFISELLTKNNFPKIEEIKNSKIKNLEIFPN</sequence>
<evidence type="ECO:0000313" key="1">
    <source>
        <dbReference type="EMBL" id="KAJ5075490.1"/>
    </source>
</evidence>
<name>A0A9Q0LMY7_ANAIG</name>
<evidence type="ECO:0000313" key="2">
    <source>
        <dbReference type="Proteomes" id="UP001149090"/>
    </source>
</evidence>
<keyword evidence="2" id="KW-1185">Reference proteome</keyword>
<reference evidence="1" key="1">
    <citation type="submission" date="2022-10" db="EMBL/GenBank/DDBJ databases">
        <title>Novel sulphate-reducing endosymbionts in the free-living metamonad Anaeramoeba.</title>
        <authorList>
            <person name="Jerlstrom-Hultqvist J."/>
            <person name="Cepicka I."/>
            <person name="Gallot-Lavallee L."/>
            <person name="Salas-Leiva D."/>
            <person name="Curtis B.A."/>
            <person name="Zahonova K."/>
            <person name="Pipaliya S."/>
            <person name="Dacks J."/>
            <person name="Roger A.J."/>
        </authorList>
    </citation>
    <scope>NUCLEOTIDE SEQUENCE</scope>
    <source>
        <strain evidence="1">BMAN</strain>
    </source>
</reference>
<dbReference type="EMBL" id="JAPDFW010000065">
    <property type="protein sequence ID" value="KAJ5075490.1"/>
    <property type="molecule type" value="Genomic_DNA"/>
</dbReference>
<dbReference type="Proteomes" id="UP001149090">
    <property type="component" value="Unassembled WGS sequence"/>
</dbReference>
<dbReference type="AlphaFoldDB" id="A0A9Q0LMY7"/>
<comment type="caution">
    <text evidence="1">The sequence shown here is derived from an EMBL/GenBank/DDBJ whole genome shotgun (WGS) entry which is preliminary data.</text>
</comment>
<organism evidence="1 2">
    <name type="scientific">Anaeramoeba ignava</name>
    <name type="common">Anaerobic marine amoeba</name>
    <dbReference type="NCBI Taxonomy" id="1746090"/>
    <lineage>
        <taxon>Eukaryota</taxon>
        <taxon>Metamonada</taxon>
        <taxon>Anaeramoebidae</taxon>
        <taxon>Anaeramoeba</taxon>
    </lineage>
</organism>
<proteinExistence type="predicted"/>
<accession>A0A9Q0LMY7</accession>
<protein>
    <submittedName>
        <fullName evidence="1">Uncharacterized protein</fullName>
    </submittedName>
</protein>